<keyword evidence="9 13" id="KW-0067">ATP-binding</keyword>
<comment type="catalytic activity">
    <reaction evidence="12 14">
        <text>L-aspartate + ATP = 4-phospho-L-aspartate + ADP</text>
        <dbReference type="Rhea" id="RHEA:23776"/>
        <dbReference type="ChEBI" id="CHEBI:29991"/>
        <dbReference type="ChEBI" id="CHEBI:30616"/>
        <dbReference type="ChEBI" id="CHEBI:57535"/>
        <dbReference type="ChEBI" id="CHEBI:456216"/>
        <dbReference type="EC" id="2.7.2.4"/>
    </reaction>
</comment>
<dbReference type="PROSITE" id="PS00324">
    <property type="entry name" value="ASPARTOKINASE"/>
    <property type="match status" value="1"/>
</dbReference>
<dbReference type="Gene3D" id="3.30.2130.10">
    <property type="entry name" value="VC0802-like"/>
    <property type="match status" value="1"/>
</dbReference>
<dbReference type="InterPro" id="IPR045865">
    <property type="entry name" value="ACT-like_dom_sf"/>
</dbReference>
<evidence type="ECO:0000256" key="13">
    <source>
        <dbReference type="PIRSR" id="PIRSR000726-1"/>
    </source>
</evidence>
<dbReference type="InterPro" id="IPR036393">
    <property type="entry name" value="AceGlu_kinase-like_sf"/>
</dbReference>
<reference evidence="17 18" key="1">
    <citation type="journal article" date="2012" name="J. Bacteriol.">
        <title>Complete Genome Sequence of the Beer Spoilage Organism Pediococcus claussenii ATCC BAA-344T.</title>
        <authorList>
            <person name="Pittet V."/>
            <person name="Abegunde T."/>
            <person name="Marfleet T."/>
            <person name="Haakensen M."/>
            <person name="Morrow K."/>
            <person name="Jayaprakash T."/>
            <person name="Schroeder K."/>
            <person name="Trost B."/>
            <person name="Byrns S."/>
            <person name="Bergsveinson J."/>
            <person name="Kusalik A."/>
            <person name="Ziola B."/>
        </authorList>
    </citation>
    <scope>NUCLEOTIDE SEQUENCE [LARGE SCALE GENOMIC DNA]</scope>
    <source>
        <strain evidence="17 18">ATCC BAA-344</strain>
    </source>
</reference>
<evidence type="ECO:0000256" key="10">
    <source>
        <dbReference type="ARBA" id="ARBA00022915"/>
    </source>
</evidence>
<dbReference type="GO" id="GO:0005524">
    <property type="term" value="F:ATP binding"/>
    <property type="evidence" value="ECO:0007669"/>
    <property type="project" value="UniProtKB-KW"/>
</dbReference>
<evidence type="ECO:0000256" key="11">
    <source>
        <dbReference type="ARBA" id="ARBA00023154"/>
    </source>
</evidence>
<dbReference type="InterPro" id="IPR018042">
    <property type="entry name" value="Aspartate_kinase_CS"/>
</dbReference>
<dbReference type="FunFam" id="3.40.1160.10:FF:000027">
    <property type="entry name" value="Aspartokinase"/>
    <property type="match status" value="1"/>
</dbReference>
<dbReference type="NCBIfam" id="TIGR00657">
    <property type="entry name" value="asp_kinases"/>
    <property type="match status" value="1"/>
</dbReference>
<evidence type="ECO:0000256" key="15">
    <source>
        <dbReference type="RuleBase" id="RU004249"/>
    </source>
</evidence>
<comment type="pathway">
    <text evidence="2 15">Amino-acid biosynthesis; L-lysine biosynthesis via DAP pathway; (S)-tetrahydrodipicolinate from L-aspartate: step 1/4.</text>
</comment>
<dbReference type="Pfam" id="PF22468">
    <property type="entry name" value="ACT_9"/>
    <property type="match status" value="1"/>
</dbReference>
<evidence type="ECO:0000256" key="4">
    <source>
        <dbReference type="ARBA" id="ARBA00005139"/>
    </source>
</evidence>
<dbReference type="EMBL" id="CP003137">
    <property type="protein sequence ID" value="AEV94477.1"/>
    <property type="molecule type" value="Genomic_DNA"/>
</dbReference>
<dbReference type="UniPathway" id="UPA00051">
    <property type="reaction ID" value="UER00462"/>
</dbReference>
<evidence type="ECO:0000259" key="16">
    <source>
        <dbReference type="PROSITE" id="PS51671"/>
    </source>
</evidence>
<dbReference type="AlphaFoldDB" id="G8PEU7"/>
<feature type="binding site" evidence="13">
    <location>
        <position position="233"/>
    </location>
    <ligand>
        <name>ATP</name>
        <dbReference type="ChEBI" id="CHEBI:30616"/>
    </ligand>
</feature>
<evidence type="ECO:0000256" key="8">
    <source>
        <dbReference type="ARBA" id="ARBA00022777"/>
    </source>
</evidence>
<dbReference type="InterPro" id="IPR001341">
    <property type="entry name" value="Asp_kinase"/>
</dbReference>
<dbReference type="PROSITE" id="PS51671">
    <property type="entry name" value="ACT"/>
    <property type="match status" value="1"/>
</dbReference>
<dbReference type="eggNOG" id="COG0527">
    <property type="taxonomic scope" value="Bacteria"/>
</dbReference>
<dbReference type="Gene3D" id="3.40.1160.10">
    <property type="entry name" value="Acetylglutamate kinase-like"/>
    <property type="match status" value="1"/>
</dbReference>
<dbReference type="STRING" id="701521.PECL_153"/>
<dbReference type="Proteomes" id="UP000005444">
    <property type="component" value="Chromosome"/>
</dbReference>
<organism evidence="17 18">
    <name type="scientific">Pediococcus claussenii (strain ATCC BAA-344 / DSM 14800 / JCM 18046 / KCTC 3811 / LMG 21948 / P06)</name>
    <dbReference type="NCBI Taxonomy" id="701521"/>
    <lineage>
        <taxon>Bacteria</taxon>
        <taxon>Bacillati</taxon>
        <taxon>Bacillota</taxon>
        <taxon>Bacilli</taxon>
        <taxon>Lactobacillales</taxon>
        <taxon>Lactobacillaceae</taxon>
        <taxon>Pediococcus</taxon>
    </lineage>
</organism>
<dbReference type="InterPro" id="IPR054352">
    <property type="entry name" value="ACT_Aspartokinase"/>
</dbReference>
<dbReference type="PATRIC" id="fig|701521.8.peg.144"/>
<dbReference type="InterPro" id="IPR042199">
    <property type="entry name" value="AsparK_Bifunc_asparK/hSer_DH"/>
</dbReference>
<dbReference type="SUPFAM" id="SSF53633">
    <property type="entry name" value="Carbamate kinase-like"/>
    <property type="match status" value="1"/>
</dbReference>
<dbReference type="InterPro" id="IPR001048">
    <property type="entry name" value="Asp/Glu/Uridylate_kinase"/>
</dbReference>
<sequence length="466" mass="52202">MKESSGMKVVKFGGSSLADAEHYQEVIAILNADHERRIVVVSAPGKRSEKDTKVTDLLIKYATGTFMEARKALNSVIERYRAIANDFEVDEEAFRPIKQYLVDLPDFEYSSPEAQLARFKAAGERLNAELLAVVLSKVGLTSRFIDPSELGIIVDGDYNNAVVNRGTYQNIAKKRDQLLETRDLLVVPGFYGYNKNNEVATFSRGGSDITGAILANGFAAEYYENFTDVDSIYSANPKVIKNPHPIDEMTYREMRELSYAGFSVFHDEAIIPAIEGRVPIVVKNTNHPEAVGTSIVPEDEFNAKGPVTGVASSKRFAALYLHRYLLNREVGFTLKLLQILYKYNISYEHMPSGIDDLTVIFDRNQIDYTILPSLLTDIHDELQTDQLEWIDDYAIIMVVGEGMRNKVGTVDRIVSALAQNKIGVQMINQGASRISIMLGVRQSQVDDAVQYIYEEFFKKDGVESND</sequence>
<evidence type="ECO:0000256" key="14">
    <source>
        <dbReference type="RuleBase" id="RU003448"/>
    </source>
</evidence>
<dbReference type="UniPathway" id="UPA00050">
    <property type="reaction ID" value="UER00461"/>
</dbReference>
<keyword evidence="8 14" id="KW-0418">Kinase</keyword>
<keyword evidence="6 14" id="KW-0808">Transferase</keyword>
<evidence type="ECO:0000256" key="6">
    <source>
        <dbReference type="ARBA" id="ARBA00022679"/>
    </source>
</evidence>
<comment type="pathway">
    <text evidence="3 15">Amino-acid biosynthesis; L-methionine biosynthesis via de novo pathway; L-homoserine from L-aspartate: step 1/3.</text>
</comment>
<comment type="similarity">
    <text evidence="5 14">Belongs to the aspartokinase family.</text>
</comment>
<protein>
    <recommendedName>
        <fullName evidence="14">Aspartokinase</fullName>
        <ecNumber evidence="14">2.7.2.4</ecNumber>
    </recommendedName>
</protein>
<dbReference type="GO" id="GO:0009090">
    <property type="term" value="P:homoserine biosynthetic process"/>
    <property type="evidence" value="ECO:0007669"/>
    <property type="project" value="TreeGrafter"/>
</dbReference>
<dbReference type="Gene3D" id="1.20.120.1320">
    <property type="entry name" value="Aspartokinase, catalytic domain"/>
    <property type="match status" value="1"/>
</dbReference>
<evidence type="ECO:0000256" key="9">
    <source>
        <dbReference type="ARBA" id="ARBA00022840"/>
    </source>
</evidence>
<gene>
    <name evidence="17" type="ordered locus">PECL_153</name>
</gene>
<dbReference type="EC" id="2.7.2.4" evidence="14"/>
<dbReference type="SUPFAM" id="SSF55021">
    <property type="entry name" value="ACT-like"/>
    <property type="match status" value="2"/>
</dbReference>
<evidence type="ECO:0000256" key="5">
    <source>
        <dbReference type="ARBA" id="ARBA00010122"/>
    </source>
</evidence>
<name>G8PEU7_PEDCP</name>
<dbReference type="Pfam" id="PF00696">
    <property type="entry name" value="AA_kinase"/>
    <property type="match status" value="1"/>
</dbReference>
<dbReference type="UniPathway" id="UPA00034">
    <property type="reaction ID" value="UER00015"/>
</dbReference>
<comment type="pathway">
    <text evidence="4 15">Amino-acid biosynthesis; L-threonine biosynthesis; L-threonine from L-aspartate: step 1/5.</text>
</comment>
<dbReference type="GO" id="GO:0005829">
    <property type="term" value="C:cytosol"/>
    <property type="evidence" value="ECO:0007669"/>
    <property type="project" value="TreeGrafter"/>
</dbReference>
<evidence type="ECO:0000313" key="17">
    <source>
        <dbReference type="EMBL" id="AEV94477.1"/>
    </source>
</evidence>
<keyword evidence="7 13" id="KW-0547">Nucleotide-binding</keyword>
<dbReference type="CDD" id="cd04916">
    <property type="entry name" value="ACT_AKiii-YclM-BS_2"/>
    <property type="match status" value="1"/>
</dbReference>
<dbReference type="GO" id="GO:0004072">
    <property type="term" value="F:aspartate kinase activity"/>
    <property type="evidence" value="ECO:0007669"/>
    <property type="project" value="UniProtKB-EC"/>
</dbReference>
<dbReference type="GO" id="GO:0009089">
    <property type="term" value="P:lysine biosynthetic process via diaminopimelate"/>
    <property type="evidence" value="ECO:0007669"/>
    <property type="project" value="UniProtKB-UniPathway"/>
</dbReference>
<accession>G8PEU7</accession>
<feature type="binding site" evidence="13">
    <location>
        <begin position="227"/>
        <end position="228"/>
    </location>
    <ligand>
        <name>ATP</name>
        <dbReference type="ChEBI" id="CHEBI:30616"/>
    </ligand>
</feature>
<dbReference type="InterPro" id="IPR002912">
    <property type="entry name" value="ACT_dom"/>
</dbReference>
<dbReference type="CDD" id="cd04911">
    <property type="entry name" value="ACT_AKiii-YclM-BS_1"/>
    <property type="match status" value="1"/>
</dbReference>
<dbReference type="PANTHER" id="PTHR21499">
    <property type="entry name" value="ASPARTATE KINASE"/>
    <property type="match status" value="1"/>
</dbReference>
<dbReference type="InterPro" id="IPR005260">
    <property type="entry name" value="Asp_kin_monofn"/>
</dbReference>
<evidence type="ECO:0000256" key="7">
    <source>
        <dbReference type="ARBA" id="ARBA00022741"/>
    </source>
</evidence>
<keyword evidence="15" id="KW-0028">Amino-acid biosynthesis</keyword>
<dbReference type="NCBIfam" id="NF006540">
    <property type="entry name" value="PRK09034.1"/>
    <property type="match status" value="1"/>
</dbReference>
<dbReference type="HOGENOM" id="CLU_009116_6_2_9"/>
<evidence type="ECO:0000256" key="2">
    <source>
        <dbReference type="ARBA" id="ARBA00004766"/>
    </source>
</evidence>
<dbReference type="KEGG" id="pce:PECL_153"/>
<keyword evidence="18" id="KW-1185">Reference proteome</keyword>
<feature type="domain" description="ACT" evidence="16">
    <location>
        <begin position="398"/>
        <end position="466"/>
    </location>
</feature>
<evidence type="ECO:0000256" key="1">
    <source>
        <dbReference type="ARBA" id="ARBA00003121"/>
    </source>
</evidence>
<evidence type="ECO:0000256" key="3">
    <source>
        <dbReference type="ARBA" id="ARBA00004986"/>
    </source>
</evidence>
<dbReference type="GO" id="GO:0019877">
    <property type="term" value="P:diaminopimelate biosynthetic process"/>
    <property type="evidence" value="ECO:0007669"/>
    <property type="project" value="UniProtKB-KW"/>
</dbReference>
<dbReference type="PIRSF" id="PIRSF000726">
    <property type="entry name" value="Asp_kin"/>
    <property type="match status" value="1"/>
</dbReference>
<proteinExistence type="inferred from homology"/>
<dbReference type="GO" id="GO:0009088">
    <property type="term" value="P:threonine biosynthetic process"/>
    <property type="evidence" value="ECO:0007669"/>
    <property type="project" value="UniProtKB-UniPathway"/>
</dbReference>
<comment type="function">
    <text evidence="1">Catalyzes the phosphorylation of the beta-carboxyl group of aspartic acid with ATP to yield 4-phospho-L-aspartate, which is involved in the branched biosynthetic pathway leading to the biosynthesis of amino acids threonine, isoleucine and methionine.</text>
</comment>
<evidence type="ECO:0000256" key="12">
    <source>
        <dbReference type="ARBA" id="ARBA00047872"/>
    </source>
</evidence>
<keyword evidence="11" id="KW-0457">Lysine biosynthesis</keyword>
<evidence type="ECO:0000313" key="18">
    <source>
        <dbReference type="Proteomes" id="UP000005444"/>
    </source>
</evidence>
<dbReference type="PANTHER" id="PTHR21499:SF67">
    <property type="entry name" value="ASPARTOKINASE 3"/>
    <property type="match status" value="1"/>
</dbReference>
<keyword evidence="10" id="KW-0220">Diaminopimelate biosynthesis</keyword>